<organism evidence="2 3">
    <name type="scientific">Gleimia hominis</name>
    <dbReference type="NCBI Taxonomy" id="595468"/>
    <lineage>
        <taxon>Bacteria</taxon>
        <taxon>Bacillati</taxon>
        <taxon>Actinomycetota</taxon>
        <taxon>Actinomycetes</taxon>
        <taxon>Actinomycetales</taxon>
        <taxon>Actinomycetaceae</taxon>
        <taxon>Gleimia</taxon>
    </lineage>
</organism>
<evidence type="ECO:0000313" key="2">
    <source>
        <dbReference type="EMBL" id="MDT3767351.1"/>
    </source>
</evidence>
<comment type="caution">
    <text evidence="2">The sequence shown here is derived from an EMBL/GenBank/DDBJ whole genome shotgun (WGS) entry which is preliminary data.</text>
</comment>
<dbReference type="Pfam" id="PF12728">
    <property type="entry name" value="HTH_17"/>
    <property type="match status" value="1"/>
</dbReference>
<protein>
    <submittedName>
        <fullName evidence="2">Helix-turn-helix domain-containing protein</fullName>
    </submittedName>
</protein>
<dbReference type="NCBIfam" id="TIGR01764">
    <property type="entry name" value="excise"/>
    <property type="match status" value="1"/>
</dbReference>
<accession>A0ABU3IAF2</accession>
<evidence type="ECO:0000313" key="3">
    <source>
        <dbReference type="Proteomes" id="UP001247542"/>
    </source>
</evidence>
<evidence type="ECO:0000259" key="1">
    <source>
        <dbReference type="Pfam" id="PF12728"/>
    </source>
</evidence>
<proteinExistence type="predicted"/>
<keyword evidence="3" id="KW-1185">Reference proteome</keyword>
<dbReference type="RefSeq" id="WP_102216051.1">
    <property type="nucleotide sequence ID" value="NZ_CP126963.1"/>
</dbReference>
<dbReference type="InterPro" id="IPR041657">
    <property type="entry name" value="HTH_17"/>
</dbReference>
<feature type="domain" description="Helix-turn-helix" evidence="1">
    <location>
        <begin position="5"/>
        <end position="56"/>
    </location>
</feature>
<dbReference type="InterPro" id="IPR010093">
    <property type="entry name" value="SinI_DNA-bd"/>
</dbReference>
<reference evidence="2 3" key="1">
    <citation type="submission" date="2023-06" db="EMBL/GenBank/DDBJ databases">
        <title>Draft genome sequence of Gleimia hominis type strain CCUG 57540T.</title>
        <authorList>
            <person name="Salva-Serra F."/>
            <person name="Cardew S."/>
            <person name="Jensie Markopoulos S."/>
            <person name="Ohlen M."/>
            <person name="Inganas E."/>
            <person name="Svensson-Stadler L."/>
            <person name="Moore E.R.B."/>
        </authorList>
    </citation>
    <scope>NUCLEOTIDE SEQUENCE [LARGE SCALE GENOMIC DNA]</scope>
    <source>
        <strain evidence="2 3">CCUG 57540</strain>
    </source>
</reference>
<dbReference type="EMBL" id="JASXSX010000001">
    <property type="protein sequence ID" value="MDT3767351.1"/>
    <property type="molecule type" value="Genomic_DNA"/>
</dbReference>
<sequence length="70" mass="7894">MEPRFLTLADVKEILNLSMSATRALVSSGELPAIQIGGKRQWRVEASELEKYIERQYAVTRERIEAGEAS</sequence>
<gene>
    <name evidence="2" type="ORF">QS713_04630</name>
</gene>
<dbReference type="Proteomes" id="UP001247542">
    <property type="component" value="Unassembled WGS sequence"/>
</dbReference>
<name>A0ABU3IAF2_9ACTO</name>